<keyword evidence="3" id="KW-1185">Reference proteome</keyword>
<protein>
    <submittedName>
        <fullName evidence="2">Uncharacterized protein</fullName>
    </submittedName>
</protein>
<reference evidence="2 3" key="1">
    <citation type="submission" date="2015-10" db="EMBL/GenBank/DDBJ databases">
        <title>Full genome of DAOMC 229536 Phialocephala scopiformis, a fungal endophyte of spruce producing the potent anti-insectan compound rugulosin.</title>
        <authorList>
            <consortium name="DOE Joint Genome Institute"/>
            <person name="Walker A.K."/>
            <person name="Frasz S.L."/>
            <person name="Seifert K.A."/>
            <person name="Miller J.D."/>
            <person name="Mondo S.J."/>
            <person name="Labutti K."/>
            <person name="Lipzen A."/>
            <person name="Dockter R."/>
            <person name="Kennedy M."/>
            <person name="Grigoriev I.V."/>
            <person name="Spatafora J.W."/>
        </authorList>
    </citation>
    <scope>NUCLEOTIDE SEQUENCE [LARGE SCALE GENOMIC DNA]</scope>
    <source>
        <strain evidence="2 3">CBS 120377</strain>
    </source>
</reference>
<dbReference type="RefSeq" id="XP_018064362.1">
    <property type="nucleotide sequence ID" value="XM_018215993.1"/>
</dbReference>
<dbReference type="InParanoid" id="A0A132BEA7"/>
<name>A0A132BEA7_MOLSC</name>
<dbReference type="Proteomes" id="UP000070700">
    <property type="component" value="Unassembled WGS sequence"/>
</dbReference>
<keyword evidence="1" id="KW-1133">Transmembrane helix</keyword>
<keyword evidence="1" id="KW-0812">Transmembrane</keyword>
<dbReference type="AlphaFoldDB" id="A0A132BEA7"/>
<keyword evidence="1" id="KW-0472">Membrane</keyword>
<sequence length="56" mass="6023">MNTSSLSSSTKSLQMLPIIFANILMFAGGSGLARCFAVNFSTSLVDMFNARKKSMV</sequence>
<evidence type="ECO:0000313" key="2">
    <source>
        <dbReference type="EMBL" id="KUJ10007.1"/>
    </source>
</evidence>
<evidence type="ECO:0000256" key="1">
    <source>
        <dbReference type="SAM" id="Phobius"/>
    </source>
</evidence>
<feature type="transmembrane region" description="Helical" evidence="1">
    <location>
        <begin position="20"/>
        <end position="45"/>
    </location>
</feature>
<dbReference type="GeneID" id="28825719"/>
<accession>A0A132BEA7</accession>
<proteinExistence type="predicted"/>
<dbReference type="EMBL" id="KQ947430">
    <property type="protein sequence ID" value="KUJ10007.1"/>
    <property type="molecule type" value="Genomic_DNA"/>
</dbReference>
<dbReference type="KEGG" id="psco:LY89DRAFT_689884"/>
<evidence type="ECO:0000313" key="3">
    <source>
        <dbReference type="Proteomes" id="UP000070700"/>
    </source>
</evidence>
<organism evidence="2 3">
    <name type="scientific">Mollisia scopiformis</name>
    <name type="common">Conifer needle endophyte fungus</name>
    <name type="synonym">Phialocephala scopiformis</name>
    <dbReference type="NCBI Taxonomy" id="149040"/>
    <lineage>
        <taxon>Eukaryota</taxon>
        <taxon>Fungi</taxon>
        <taxon>Dikarya</taxon>
        <taxon>Ascomycota</taxon>
        <taxon>Pezizomycotina</taxon>
        <taxon>Leotiomycetes</taxon>
        <taxon>Helotiales</taxon>
        <taxon>Mollisiaceae</taxon>
        <taxon>Mollisia</taxon>
    </lineage>
</organism>
<gene>
    <name evidence="2" type="ORF">LY89DRAFT_689884</name>
</gene>